<name>A0A8C4DIP7_DICLA</name>
<feature type="compositionally biased region" description="Basic and acidic residues" evidence="1">
    <location>
        <begin position="211"/>
        <end position="220"/>
    </location>
</feature>
<reference evidence="3" key="1">
    <citation type="submission" date="2025-08" db="UniProtKB">
        <authorList>
            <consortium name="Ensembl"/>
        </authorList>
    </citation>
    <scope>IDENTIFICATION</scope>
</reference>
<sequence length="297" mass="32433">MSSLTGRGERFPASVRGTHWVKVQHHCEPVGFSASINGKNCQPKQRPTPEGAGGTKGDPHRNMCQRADAVPSYKSLPGTLGDRIRSTMSSGSGTICRGTMLANPGFGRCERKVACCEKCSATLVALKKQALSLADSGDLSVFLHDNLRVHSRSTNEPRDREREQGECGACGLNLNQLKQEAIHLALSRGQSLAKPPFEHSFSTGTLLGQSETKHGERAPREAATAVHQSRSRTHSPHSPRSPRTPQRTPQTLRRRGPKLPNPDMDRWVEEQQQMVASKSPALPQVPNEKGYKPVEGE</sequence>
<dbReference type="PANTHER" id="PTHR21608:SF7">
    <property type="entry name" value="KINESIN-LIKE PROTEIN CG14535"/>
    <property type="match status" value="1"/>
</dbReference>
<feature type="domain" description="Kinesin-like protein KIF26A/B helical" evidence="2">
    <location>
        <begin position="115"/>
        <end position="192"/>
    </location>
</feature>
<dbReference type="PANTHER" id="PTHR21608">
    <property type="entry name" value="KINESIN-LIKE PROTEIN CG14535"/>
    <property type="match status" value="1"/>
</dbReference>
<feature type="region of interest" description="Disordered" evidence="1">
    <location>
        <begin position="194"/>
        <end position="297"/>
    </location>
</feature>
<dbReference type="InterPro" id="IPR057090">
    <property type="entry name" value="HTH_KIF26A_B_1st"/>
</dbReference>
<reference evidence="3" key="2">
    <citation type="submission" date="2025-09" db="UniProtKB">
        <authorList>
            <consortium name="Ensembl"/>
        </authorList>
    </citation>
    <scope>IDENTIFICATION</scope>
</reference>
<evidence type="ECO:0000259" key="2">
    <source>
        <dbReference type="Pfam" id="PF23081"/>
    </source>
</evidence>
<organism evidence="3 4">
    <name type="scientific">Dicentrarchus labrax</name>
    <name type="common">European seabass</name>
    <name type="synonym">Morone labrax</name>
    <dbReference type="NCBI Taxonomy" id="13489"/>
    <lineage>
        <taxon>Eukaryota</taxon>
        <taxon>Metazoa</taxon>
        <taxon>Chordata</taxon>
        <taxon>Craniata</taxon>
        <taxon>Vertebrata</taxon>
        <taxon>Euteleostomi</taxon>
        <taxon>Actinopterygii</taxon>
        <taxon>Neopterygii</taxon>
        <taxon>Teleostei</taxon>
        <taxon>Neoteleostei</taxon>
        <taxon>Acanthomorphata</taxon>
        <taxon>Eupercaria</taxon>
        <taxon>Moronidae</taxon>
        <taxon>Dicentrarchus</taxon>
    </lineage>
</organism>
<evidence type="ECO:0000313" key="3">
    <source>
        <dbReference type="Ensembl" id="ENSDLAP00005002335.1"/>
    </source>
</evidence>
<evidence type="ECO:0000313" key="4">
    <source>
        <dbReference type="Proteomes" id="UP000694389"/>
    </source>
</evidence>
<keyword evidence="4" id="KW-1185">Reference proteome</keyword>
<dbReference type="GO" id="GO:0003777">
    <property type="term" value="F:microtubule motor activity"/>
    <property type="evidence" value="ECO:0007669"/>
    <property type="project" value="InterPro"/>
</dbReference>
<dbReference type="GeneTree" id="ENSGT00940000174980"/>
<accession>A0A8C4DIP7</accession>
<feature type="compositionally biased region" description="Polar residues" evidence="1">
    <location>
        <begin position="200"/>
        <end position="210"/>
    </location>
</feature>
<feature type="region of interest" description="Disordered" evidence="1">
    <location>
        <begin position="38"/>
        <end position="60"/>
    </location>
</feature>
<dbReference type="Pfam" id="PF23081">
    <property type="entry name" value="HTH_KIF26A_B_1st"/>
    <property type="match status" value="1"/>
</dbReference>
<dbReference type="InterPro" id="IPR027640">
    <property type="entry name" value="Kinesin-like_fam"/>
</dbReference>
<dbReference type="GO" id="GO:0007018">
    <property type="term" value="P:microtubule-based movement"/>
    <property type="evidence" value="ECO:0007669"/>
    <property type="project" value="InterPro"/>
</dbReference>
<evidence type="ECO:0000256" key="1">
    <source>
        <dbReference type="SAM" id="MobiDB-lite"/>
    </source>
</evidence>
<feature type="compositionally biased region" description="Low complexity" evidence="1">
    <location>
        <begin position="238"/>
        <end position="251"/>
    </location>
</feature>
<dbReference type="Ensembl" id="ENSDLAT00005002416.2">
    <property type="protein sequence ID" value="ENSDLAP00005002335.1"/>
    <property type="gene ID" value="ENSDLAG00005001037.2"/>
</dbReference>
<protein>
    <recommendedName>
        <fullName evidence="2">Kinesin-like protein KIF26A/B helical domain-containing protein</fullName>
    </recommendedName>
</protein>
<proteinExistence type="predicted"/>
<dbReference type="Proteomes" id="UP000694389">
    <property type="component" value="Unassembled WGS sequence"/>
</dbReference>
<dbReference type="AlphaFoldDB" id="A0A8C4DIP7"/>